<reference evidence="8 9" key="1">
    <citation type="submission" date="2024-03" db="EMBL/GenBank/DDBJ databases">
        <authorList>
            <person name="Martinez-Hernandez J."/>
        </authorList>
    </citation>
    <scope>NUCLEOTIDE SEQUENCE [LARGE SCALE GENOMIC DNA]</scope>
</reference>
<dbReference type="PANTHER" id="PTHR47286">
    <property type="entry name" value="F3I6.9 PROTEIN"/>
    <property type="match status" value="1"/>
</dbReference>
<comment type="caution">
    <text evidence="8">The sequence shown here is derived from an EMBL/GenBank/DDBJ whole genome shotgun (WGS) entry which is preliminary data.</text>
</comment>
<comment type="subcellular location">
    <subcellularLocation>
        <location evidence="1">Cytoplasm</location>
        <location evidence="1">Cytoskeleton</location>
    </subcellularLocation>
</comment>
<evidence type="ECO:0000259" key="7">
    <source>
        <dbReference type="Pfam" id="PF06886"/>
    </source>
</evidence>
<keyword evidence="3" id="KW-0963">Cytoplasm</keyword>
<organism evidence="8 9">
    <name type="scientific">Lupinus luteus</name>
    <name type="common">European yellow lupine</name>
    <dbReference type="NCBI Taxonomy" id="3873"/>
    <lineage>
        <taxon>Eukaryota</taxon>
        <taxon>Viridiplantae</taxon>
        <taxon>Streptophyta</taxon>
        <taxon>Embryophyta</taxon>
        <taxon>Tracheophyta</taxon>
        <taxon>Spermatophyta</taxon>
        <taxon>Magnoliopsida</taxon>
        <taxon>eudicotyledons</taxon>
        <taxon>Gunneridae</taxon>
        <taxon>Pentapetalae</taxon>
        <taxon>rosids</taxon>
        <taxon>fabids</taxon>
        <taxon>Fabales</taxon>
        <taxon>Fabaceae</taxon>
        <taxon>Papilionoideae</taxon>
        <taxon>50 kb inversion clade</taxon>
        <taxon>genistoids sensu lato</taxon>
        <taxon>core genistoids</taxon>
        <taxon>Genisteae</taxon>
        <taxon>Lupinus</taxon>
    </lineage>
</organism>
<feature type="compositionally biased region" description="Basic and acidic residues" evidence="6">
    <location>
        <begin position="463"/>
        <end position="473"/>
    </location>
</feature>
<feature type="region of interest" description="Disordered" evidence="6">
    <location>
        <begin position="82"/>
        <end position="102"/>
    </location>
</feature>
<dbReference type="Pfam" id="PF06886">
    <property type="entry name" value="TPX2"/>
    <property type="match status" value="1"/>
</dbReference>
<name>A0AAV1WX97_LUPLU</name>
<dbReference type="GO" id="GO:0005874">
    <property type="term" value="C:microtubule"/>
    <property type="evidence" value="ECO:0007669"/>
    <property type="project" value="UniProtKB-KW"/>
</dbReference>
<protein>
    <recommendedName>
        <fullName evidence="7">TPX2 C-terminal domain-containing protein</fullName>
    </recommendedName>
</protein>
<feature type="compositionally biased region" description="Basic and acidic residues" evidence="6">
    <location>
        <begin position="82"/>
        <end position="96"/>
    </location>
</feature>
<evidence type="ECO:0000313" key="8">
    <source>
        <dbReference type="EMBL" id="CAL0314030.1"/>
    </source>
</evidence>
<feature type="region of interest" description="Disordered" evidence="6">
    <location>
        <begin position="370"/>
        <end position="509"/>
    </location>
</feature>
<comment type="similarity">
    <text evidence="2">Belongs to the TPX2 family.</text>
</comment>
<dbReference type="AlphaFoldDB" id="A0AAV1WX97"/>
<keyword evidence="4" id="KW-0493">Microtubule</keyword>
<feature type="compositionally biased region" description="Basic and acidic residues" evidence="6">
    <location>
        <begin position="434"/>
        <end position="447"/>
    </location>
</feature>
<sequence length="509" mass="56584">MYNQMGETTAVSNSALQVSISFGRFESESLSWEKWSTFSPNKYLEEVEKCATPGSVAEKKAYFEAHYKKIAARKAELLAEEKQAKEESFGSEEKNGLDLSGNSFGTDAEFDISNTQGSIEGDKQEIGSFGETEISTTEVDNLVEEASVSIYCQSSPVKGENKETECRSHCSEQTDKPEEAVCIKQEEKLKVEAEYVKEISHVVYKEKEKSSEIEAEDVKLDHPKEHKVTFISNGAKTKKEAMLPTSKESQVSVPRSSKPTTKPTKTLAPAPSTKRGNFPYLSRRKATSTVESRNVSNKSLHMSLSLGRSKPDLATHTAMRKSFIMEKMSDKDIASNVDPAPHTTMRKSFIMEKMGDKDIVKRTFKTFQNNAHQPKTLGEERSLVKKQVPSRGAVPKVSTSTALRKENGRATKVDSVDKRSGDSVRTTTGPKSVIKAEKGKESSRKIENTSNAKAVERTGLQSKLKEEKEAEMKKLKHNFKATPLPAFYRGQNVSKSHPAKGDAKTENRR</sequence>
<proteinExistence type="inferred from homology"/>
<dbReference type="EMBL" id="CAXHTB010000010">
    <property type="protein sequence ID" value="CAL0314030.1"/>
    <property type="molecule type" value="Genomic_DNA"/>
</dbReference>
<feature type="compositionally biased region" description="Polar residues" evidence="6">
    <location>
        <begin position="287"/>
        <end position="302"/>
    </location>
</feature>
<feature type="compositionally biased region" description="Basic and acidic residues" evidence="6">
    <location>
        <begin position="499"/>
        <end position="509"/>
    </location>
</feature>
<feature type="domain" description="TPX2 C-terminal" evidence="7">
    <location>
        <begin position="436"/>
        <end position="496"/>
    </location>
</feature>
<evidence type="ECO:0000256" key="1">
    <source>
        <dbReference type="ARBA" id="ARBA00004245"/>
    </source>
</evidence>
<feature type="compositionally biased region" description="Low complexity" evidence="6">
    <location>
        <begin position="256"/>
        <end position="274"/>
    </location>
</feature>
<gene>
    <name evidence="8" type="ORF">LLUT_LOCUS15090</name>
</gene>
<dbReference type="InterPro" id="IPR027329">
    <property type="entry name" value="TPX2_C"/>
</dbReference>
<dbReference type="Proteomes" id="UP001497480">
    <property type="component" value="Unassembled WGS sequence"/>
</dbReference>
<evidence type="ECO:0000256" key="2">
    <source>
        <dbReference type="ARBA" id="ARBA00005885"/>
    </source>
</evidence>
<feature type="compositionally biased region" description="Basic and acidic residues" evidence="6">
    <location>
        <begin position="403"/>
        <end position="422"/>
    </location>
</feature>
<dbReference type="PANTHER" id="PTHR47286:SF2">
    <property type="entry name" value="F3I6.9 PROTEIN"/>
    <property type="match status" value="1"/>
</dbReference>
<evidence type="ECO:0000256" key="4">
    <source>
        <dbReference type="ARBA" id="ARBA00022701"/>
    </source>
</evidence>
<feature type="region of interest" description="Disordered" evidence="6">
    <location>
        <begin position="229"/>
        <end position="303"/>
    </location>
</feature>
<evidence type="ECO:0000256" key="5">
    <source>
        <dbReference type="ARBA" id="ARBA00023212"/>
    </source>
</evidence>
<evidence type="ECO:0000313" key="9">
    <source>
        <dbReference type="Proteomes" id="UP001497480"/>
    </source>
</evidence>
<keyword evidence="9" id="KW-1185">Reference proteome</keyword>
<evidence type="ECO:0000256" key="6">
    <source>
        <dbReference type="SAM" id="MobiDB-lite"/>
    </source>
</evidence>
<feature type="compositionally biased region" description="Polar residues" evidence="6">
    <location>
        <begin position="246"/>
        <end position="255"/>
    </location>
</feature>
<accession>A0AAV1WX97</accession>
<evidence type="ECO:0000256" key="3">
    <source>
        <dbReference type="ARBA" id="ARBA00022490"/>
    </source>
</evidence>
<keyword evidence="5" id="KW-0206">Cytoskeleton</keyword>